<protein>
    <submittedName>
        <fullName evidence="1">Uncharacterized protein</fullName>
    </submittedName>
</protein>
<name>A0A927MV95_9ACTN</name>
<organism evidence="1 2">
    <name type="scientific">Actinopolymorpha pittospori</name>
    <dbReference type="NCBI Taxonomy" id="648752"/>
    <lineage>
        <taxon>Bacteria</taxon>
        <taxon>Bacillati</taxon>
        <taxon>Actinomycetota</taxon>
        <taxon>Actinomycetes</taxon>
        <taxon>Propionibacteriales</taxon>
        <taxon>Actinopolymorphaceae</taxon>
        <taxon>Actinopolymorpha</taxon>
    </lineage>
</organism>
<dbReference type="Proteomes" id="UP000638648">
    <property type="component" value="Unassembled WGS sequence"/>
</dbReference>
<dbReference type="EMBL" id="JADBEM010000001">
    <property type="protein sequence ID" value="MBE1606937.1"/>
    <property type="molecule type" value="Genomic_DNA"/>
</dbReference>
<proteinExistence type="predicted"/>
<gene>
    <name evidence="1" type="ORF">HEB94_003785</name>
</gene>
<evidence type="ECO:0000313" key="1">
    <source>
        <dbReference type="EMBL" id="MBE1606937.1"/>
    </source>
</evidence>
<evidence type="ECO:0000313" key="2">
    <source>
        <dbReference type="Proteomes" id="UP000638648"/>
    </source>
</evidence>
<accession>A0A927MV95</accession>
<keyword evidence="2" id="KW-1185">Reference proteome</keyword>
<comment type="caution">
    <text evidence="1">The sequence shown here is derived from an EMBL/GenBank/DDBJ whole genome shotgun (WGS) entry which is preliminary data.</text>
</comment>
<reference evidence="1" key="1">
    <citation type="submission" date="2020-10" db="EMBL/GenBank/DDBJ databases">
        <title>Sequencing the genomes of 1000 actinobacteria strains.</title>
        <authorList>
            <person name="Klenk H.-P."/>
        </authorList>
    </citation>
    <scope>NUCLEOTIDE SEQUENCE</scope>
    <source>
        <strain evidence="1">DSM 45354</strain>
    </source>
</reference>
<dbReference type="AlphaFoldDB" id="A0A927MV95"/>
<dbReference type="RefSeq" id="WP_273375863.1">
    <property type="nucleotide sequence ID" value="NZ_BAABJL010000069.1"/>
</dbReference>
<sequence>MTHDRAVRPLDMENTGDHDLLIIKIFSPDINSDSPAIERLT</sequence>